<dbReference type="AlphaFoldDB" id="A0A226X505"/>
<proteinExistence type="predicted"/>
<comment type="caution">
    <text evidence="1">The sequence shown here is derived from an EMBL/GenBank/DDBJ whole genome shotgun (WGS) entry which is preliminary data.</text>
</comment>
<dbReference type="EMBL" id="MTHB01000063">
    <property type="protein sequence ID" value="OXC78526.1"/>
    <property type="molecule type" value="Genomic_DNA"/>
</dbReference>
<organism evidence="1 2">
    <name type="scientific">Caballeronia sordidicola</name>
    <name type="common">Burkholderia sordidicola</name>
    <dbReference type="NCBI Taxonomy" id="196367"/>
    <lineage>
        <taxon>Bacteria</taxon>
        <taxon>Pseudomonadati</taxon>
        <taxon>Pseudomonadota</taxon>
        <taxon>Betaproteobacteria</taxon>
        <taxon>Burkholderiales</taxon>
        <taxon>Burkholderiaceae</taxon>
        <taxon>Caballeronia</taxon>
    </lineage>
</organism>
<protein>
    <submittedName>
        <fullName evidence="1">Uncharacterized protein</fullName>
    </submittedName>
</protein>
<sequence length="57" mass="6209">MARRRGISAKIVPYHVSLHGTVRCALLARSDTTNNKRAQTQTALLQRGLCESVTSNG</sequence>
<reference evidence="2" key="1">
    <citation type="submission" date="2017-01" db="EMBL/GenBank/DDBJ databases">
        <title>Genome Analysis of Deinococcus marmoris KOPRI26562.</title>
        <authorList>
            <person name="Kim J.H."/>
            <person name="Oh H.-M."/>
        </authorList>
    </citation>
    <scope>NUCLEOTIDE SEQUENCE [LARGE SCALE GENOMIC DNA]</scope>
    <source>
        <strain evidence="2">PAMC 26633</strain>
    </source>
</reference>
<evidence type="ECO:0000313" key="2">
    <source>
        <dbReference type="Proteomes" id="UP000214720"/>
    </source>
</evidence>
<accession>A0A226X505</accession>
<dbReference type="Proteomes" id="UP000214720">
    <property type="component" value="Unassembled WGS sequence"/>
</dbReference>
<gene>
    <name evidence="1" type="ORF">BSU04_12310</name>
</gene>
<name>A0A226X505_CABSO</name>
<evidence type="ECO:0000313" key="1">
    <source>
        <dbReference type="EMBL" id="OXC78526.1"/>
    </source>
</evidence>